<evidence type="ECO:0000313" key="3">
    <source>
        <dbReference type="Proteomes" id="UP001178508"/>
    </source>
</evidence>
<evidence type="ECO:0000256" key="1">
    <source>
        <dbReference type="SAM" id="MobiDB-lite"/>
    </source>
</evidence>
<organism evidence="2 3">
    <name type="scientific">Xyrichtys novacula</name>
    <name type="common">Pearly razorfish</name>
    <name type="synonym">Hemipteronotus novacula</name>
    <dbReference type="NCBI Taxonomy" id="13765"/>
    <lineage>
        <taxon>Eukaryota</taxon>
        <taxon>Metazoa</taxon>
        <taxon>Chordata</taxon>
        <taxon>Craniata</taxon>
        <taxon>Vertebrata</taxon>
        <taxon>Euteleostomi</taxon>
        <taxon>Actinopterygii</taxon>
        <taxon>Neopterygii</taxon>
        <taxon>Teleostei</taxon>
        <taxon>Neoteleostei</taxon>
        <taxon>Acanthomorphata</taxon>
        <taxon>Eupercaria</taxon>
        <taxon>Labriformes</taxon>
        <taxon>Labridae</taxon>
        <taxon>Xyrichtys</taxon>
    </lineage>
</organism>
<feature type="compositionally biased region" description="Basic and acidic residues" evidence="1">
    <location>
        <begin position="110"/>
        <end position="125"/>
    </location>
</feature>
<accession>A0AAV1GAY4</accession>
<dbReference type="AlphaFoldDB" id="A0AAV1GAY4"/>
<name>A0AAV1GAY4_XYRNO</name>
<sequence length="236" mass="25338">MAAIRNSSPGSNSENAGGSSQPSPASKPQPSEQSSSASPGGSSSSLDWSQSPINPYLHTPSSSSSGGQKGRKRKLDDVDGSSDETCKSPKRVKSGHSSQHGADKAQMITPKRDQPVPPHPNDHNTTRHSSLSQAKVKDRSGLKRKAARDEDEDELAKIPACQSTSCSSQHATDIAQTITPLKDHHVHPVQQNTDTQERKRKRARSGNGFQQTDPDGSEPQEGTEPEQYYHSGVRDS</sequence>
<feature type="compositionally biased region" description="Acidic residues" evidence="1">
    <location>
        <begin position="215"/>
        <end position="224"/>
    </location>
</feature>
<proteinExistence type="predicted"/>
<feature type="compositionally biased region" description="Polar residues" evidence="1">
    <location>
        <begin position="1"/>
        <end position="15"/>
    </location>
</feature>
<gene>
    <name evidence="2" type="ORF">XNOV1_A037451</name>
</gene>
<feature type="region of interest" description="Disordered" evidence="1">
    <location>
        <begin position="1"/>
        <end position="236"/>
    </location>
</feature>
<keyword evidence="3" id="KW-1185">Reference proteome</keyword>
<dbReference type="Proteomes" id="UP001178508">
    <property type="component" value="Chromosome 13"/>
</dbReference>
<protein>
    <submittedName>
        <fullName evidence="2">Uncharacterized protein</fullName>
    </submittedName>
</protein>
<reference evidence="2" key="1">
    <citation type="submission" date="2023-08" db="EMBL/GenBank/DDBJ databases">
        <authorList>
            <person name="Alioto T."/>
            <person name="Alioto T."/>
            <person name="Gomez Garrido J."/>
        </authorList>
    </citation>
    <scope>NUCLEOTIDE SEQUENCE</scope>
</reference>
<feature type="compositionally biased region" description="Low complexity" evidence="1">
    <location>
        <begin position="16"/>
        <end position="52"/>
    </location>
</feature>
<evidence type="ECO:0000313" key="2">
    <source>
        <dbReference type="EMBL" id="CAJ1070380.1"/>
    </source>
</evidence>
<dbReference type="EMBL" id="OY660876">
    <property type="protein sequence ID" value="CAJ1070380.1"/>
    <property type="molecule type" value="Genomic_DNA"/>
</dbReference>
<feature type="compositionally biased region" description="Polar residues" evidence="1">
    <location>
        <begin position="161"/>
        <end position="179"/>
    </location>
</feature>